<name>A0ABS0EXV5_9BURK</name>
<gene>
    <name evidence="2" type="ORF">IXC47_18395</name>
</gene>
<protein>
    <submittedName>
        <fullName evidence="2">Uncharacterized protein</fullName>
    </submittedName>
</protein>
<feature type="compositionally biased region" description="Basic and acidic residues" evidence="1">
    <location>
        <begin position="167"/>
        <end position="179"/>
    </location>
</feature>
<evidence type="ECO:0000313" key="3">
    <source>
        <dbReference type="Proteomes" id="UP000657372"/>
    </source>
</evidence>
<proteinExistence type="predicted"/>
<evidence type="ECO:0000313" key="2">
    <source>
        <dbReference type="EMBL" id="MBF8179656.1"/>
    </source>
</evidence>
<accession>A0ABS0EXV5</accession>
<comment type="caution">
    <text evidence="2">The sequence shown here is derived from an EMBL/GenBank/DDBJ whole genome shotgun (WGS) entry which is preliminary data.</text>
</comment>
<evidence type="ECO:0000256" key="1">
    <source>
        <dbReference type="SAM" id="MobiDB-lite"/>
    </source>
</evidence>
<dbReference type="EMBL" id="JADOEL010000023">
    <property type="protein sequence ID" value="MBF8179656.1"/>
    <property type="molecule type" value="Genomic_DNA"/>
</dbReference>
<keyword evidence="3" id="KW-1185">Reference proteome</keyword>
<reference evidence="2 3" key="1">
    <citation type="submission" date="2020-11" db="EMBL/GenBank/DDBJ databases">
        <title>WGS of Herminiimonas contaminans strain Marseille-Q4544 isolated from planarians Schmidtea mediterranea.</title>
        <authorList>
            <person name="Kangale L."/>
        </authorList>
    </citation>
    <scope>NUCLEOTIDE SEQUENCE [LARGE SCALE GENOMIC DNA]</scope>
    <source>
        <strain evidence="2 3">Marseille-Q4544</strain>
    </source>
</reference>
<dbReference type="RefSeq" id="WP_195876639.1">
    <property type="nucleotide sequence ID" value="NZ_JADOEL010000023.1"/>
</dbReference>
<sequence>MNTVGHEEVILESFKTALAAAYPDRIVTRSLKDFSDRSVADLKKGVFTVLAKGLPTGDSTFQTMSMLVVGQIELPEKSEGVDVERAESLMGRQVRVLLQRQLRGPDMQIKSMDQSSQLEVPYGWVSMMLEVGPYDATEELTEDEAIYKLAEFLTFDAAIDIGQPHQSADEHRKWLKEPPDFSSSKPDLQSKTDLPRNSP</sequence>
<feature type="compositionally biased region" description="Basic and acidic residues" evidence="1">
    <location>
        <begin position="188"/>
        <end position="199"/>
    </location>
</feature>
<organism evidence="2 3">
    <name type="scientific">Herminiimonas contaminans</name>
    <dbReference type="NCBI Taxonomy" id="1111140"/>
    <lineage>
        <taxon>Bacteria</taxon>
        <taxon>Pseudomonadati</taxon>
        <taxon>Pseudomonadota</taxon>
        <taxon>Betaproteobacteria</taxon>
        <taxon>Burkholderiales</taxon>
        <taxon>Oxalobacteraceae</taxon>
        <taxon>Herminiimonas</taxon>
    </lineage>
</organism>
<dbReference type="Proteomes" id="UP000657372">
    <property type="component" value="Unassembled WGS sequence"/>
</dbReference>
<feature type="region of interest" description="Disordered" evidence="1">
    <location>
        <begin position="164"/>
        <end position="199"/>
    </location>
</feature>